<keyword evidence="2" id="KW-1185">Reference proteome</keyword>
<comment type="caution">
    <text evidence="1">The sequence shown here is derived from an EMBL/GenBank/DDBJ whole genome shotgun (WGS) entry which is preliminary data.</text>
</comment>
<reference evidence="1 2" key="1">
    <citation type="submission" date="2019-08" db="EMBL/GenBank/DDBJ databases">
        <title>Whole genome of Aphis craccivora.</title>
        <authorList>
            <person name="Voronova N.V."/>
            <person name="Shulinski R.S."/>
            <person name="Bandarenka Y.V."/>
            <person name="Zhorov D.G."/>
            <person name="Warner D."/>
        </authorList>
    </citation>
    <scope>NUCLEOTIDE SEQUENCE [LARGE SCALE GENOMIC DNA]</scope>
    <source>
        <strain evidence="1">180601</strain>
        <tissue evidence="1">Whole Body</tissue>
    </source>
</reference>
<evidence type="ECO:0000313" key="1">
    <source>
        <dbReference type="EMBL" id="KAF0763971.1"/>
    </source>
</evidence>
<sequence length="18" mass="2220">MLFVLDFNLFLNRLTLYS</sequence>
<name>A0A6G0Z1C4_APHCR</name>
<proteinExistence type="predicted"/>
<dbReference type="EMBL" id="VUJU01001756">
    <property type="protein sequence ID" value="KAF0763971.1"/>
    <property type="molecule type" value="Genomic_DNA"/>
</dbReference>
<accession>A0A6G0Z1C4</accession>
<dbReference type="Proteomes" id="UP000478052">
    <property type="component" value="Unassembled WGS sequence"/>
</dbReference>
<gene>
    <name evidence="1" type="ORF">FWK35_00031048</name>
</gene>
<organism evidence="1 2">
    <name type="scientific">Aphis craccivora</name>
    <name type="common">Cowpea aphid</name>
    <dbReference type="NCBI Taxonomy" id="307492"/>
    <lineage>
        <taxon>Eukaryota</taxon>
        <taxon>Metazoa</taxon>
        <taxon>Ecdysozoa</taxon>
        <taxon>Arthropoda</taxon>
        <taxon>Hexapoda</taxon>
        <taxon>Insecta</taxon>
        <taxon>Pterygota</taxon>
        <taxon>Neoptera</taxon>
        <taxon>Paraneoptera</taxon>
        <taxon>Hemiptera</taxon>
        <taxon>Sternorrhyncha</taxon>
        <taxon>Aphidomorpha</taxon>
        <taxon>Aphidoidea</taxon>
        <taxon>Aphididae</taxon>
        <taxon>Aphidini</taxon>
        <taxon>Aphis</taxon>
        <taxon>Aphis</taxon>
    </lineage>
</organism>
<dbReference type="AlphaFoldDB" id="A0A6G0Z1C4"/>
<protein>
    <submittedName>
        <fullName evidence="1">Uncharacterized protein</fullName>
    </submittedName>
</protein>
<evidence type="ECO:0000313" key="2">
    <source>
        <dbReference type="Proteomes" id="UP000478052"/>
    </source>
</evidence>